<organism evidence="3 4">
    <name type="scientific">Govanella unica</name>
    <dbReference type="NCBI Taxonomy" id="2975056"/>
    <lineage>
        <taxon>Bacteria</taxon>
        <taxon>Pseudomonadati</taxon>
        <taxon>Pseudomonadota</taxon>
        <taxon>Alphaproteobacteria</taxon>
        <taxon>Emcibacterales</taxon>
        <taxon>Govanellaceae</taxon>
        <taxon>Govanella</taxon>
    </lineage>
</organism>
<dbReference type="PANTHER" id="PTHR35936">
    <property type="entry name" value="MEMBRANE-BOUND LYTIC MUREIN TRANSGLYCOSYLASE F"/>
    <property type="match status" value="1"/>
</dbReference>
<reference evidence="3" key="1">
    <citation type="submission" date="2022-08" db="EMBL/GenBank/DDBJ databases">
        <authorList>
            <person name="Vandamme P."/>
            <person name="Hettiarachchi A."/>
            <person name="Peeters C."/>
            <person name="Cnockaert M."/>
            <person name="Carlier A."/>
        </authorList>
    </citation>
    <scope>NUCLEOTIDE SEQUENCE</scope>
    <source>
        <strain evidence="3">LMG 31809</strain>
    </source>
</reference>
<dbReference type="Proteomes" id="UP001141619">
    <property type="component" value="Unassembled WGS sequence"/>
</dbReference>
<keyword evidence="4" id="KW-1185">Reference proteome</keyword>
<comment type="caution">
    <text evidence="3">The sequence shown here is derived from an EMBL/GenBank/DDBJ whole genome shotgun (WGS) entry which is preliminary data.</text>
</comment>
<dbReference type="SUPFAM" id="SSF53850">
    <property type="entry name" value="Periplasmic binding protein-like II"/>
    <property type="match status" value="1"/>
</dbReference>
<accession>A0A9X3TZH1</accession>
<evidence type="ECO:0000259" key="2">
    <source>
        <dbReference type="SMART" id="SM00062"/>
    </source>
</evidence>
<feature type="domain" description="Solute-binding protein family 3/N-terminal" evidence="2">
    <location>
        <begin position="18"/>
        <end position="226"/>
    </location>
</feature>
<dbReference type="EMBL" id="JANWOI010000003">
    <property type="protein sequence ID" value="MDA5194438.1"/>
    <property type="molecule type" value="Genomic_DNA"/>
</dbReference>
<dbReference type="SMART" id="SM00062">
    <property type="entry name" value="PBPb"/>
    <property type="match status" value="1"/>
</dbReference>
<reference evidence="3" key="2">
    <citation type="journal article" date="2023" name="Syst. Appl. Microbiol.">
        <title>Govania unica gen. nov., sp. nov., a rare biosphere bacterium that represents a novel family in the class Alphaproteobacteria.</title>
        <authorList>
            <person name="Vandamme P."/>
            <person name="Peeters C."/>
            <person name="Hettiarachchi A."/>
            <person name="Cnockaert M."/>
            <person name="Carlier A."/>
        </authorList>
    </citation>
    <scope>NUCLEOTIDE SEQUENCE</scope>
    <source>
        <strain evidence="3">LMG 31809</strain>
    </source>
</reference>
<gene>
    <name evidence="3" type="ORF">NYP16_10795</name>
</gene>
<dbReference type="RefSeq" id="WP_274944141.1">
    <property type="nucleotide sequence ID" value="NZ_JANWOI010000003.1"/>
</dbReference>
<dbReference type="PANTHER" id="PTHR35936:SF17">
    <property type="entry name" value="ARGININE-BINDING EXTRACELLULAR PROTEIN ARTP"/>
    <property type="match status" value="1"/>
</dbReference>
<dbReference type="InterPro" id="IPR001638">
    <property type="entry name" value="Solute-binding_3/MltF_N"/>
</dbReference>
<sequence length="226" mass="24932">MSSNIVGNESDSIFDSGCIRIALNKSNSIVSHISEDGSLSGPAVDIAHAFGRKLGLKVEFTYYAGPQDIVACAENGQWDLAFLAFDPSRTDRFYFTKPYLQIKATCAVRVSQNIESFDQLDQSGFSIASIAGTAFDLRLRKRLQAAQVVSFENEQTSYAYFLNGSAVAVAGIRSMLESEVETRPELRVLSDDFAIMAQAIAIQKNRTLLFDEIDKFLQNYENTAHG</sequence>
<proteinExistence type="predicted"/>
<dbReference type="AlphaFoldDB" id="A0A9X3TZH1"/>
<evidence type="ECO:0000313" key="3">
    <source>
        <dbReference type="EMBL" id="MDA5194438.1"/>
    </source>
</evidence>
<evidence type="ECO:0000313" key="4">
    <source>
        <dbReference type="Proteomes" id="UP001141619"/>
    </source>
</evidence>
<name>A0A9X3TZH1_9PROT</name>
<evidence type="ECO:0000256" key="1">
    <source>
        <dbReference type="ARBA" id="ARBA00022729"/>
    </source>
</evidence>
<dbReference type="Pfam" id="PF00497">
    <property type="entry name" value="SBP_bac_3"/>
    <property type="match status" value="1"/>
</dbReference>
<dbReference type="Gene3D" id="3.40.190.10">
    <property type="entry name" value="Periplasmic binding protein-like II"/>
    <property type="match status" value="2"/>
</dbReference>
<keyword evidence="1" id="KW-0732">Signal</keyword>
<protein>
    <submittedName>
        <fullName evidence="3">Transporter substrate-binding domain-containing protein</fullName>
    </submittedName>
</protein>